<feature type="region of interest" description="Disordered" evidence="7">
    <location>
        <begin position="139"/>
        <end position="221"/>
    </location>
</feature>
<comment type="subcellular location">
    <subcellularLocation>
        <location evidence="1">Nucleus</location>
    </subcellularLocation>
</comment>
<evidence type="ECO:0000256" key="2">
    <source>
        <dbReference type="ARBA" id="ARBA00023015"/>
    </source>
</evidence>
<protein>
    <recommendedName>
        <fullName evidence="8">BZIP domain-containing protein</fullName>
    </recommendedName>
</protein>
<feature type="coiled-coil region" evidence="6">
    <location>
        <begin position="230"/>
        <end position="257"/>
    </location>
</feature>
<gene>
    <name evidence="9" type="ORF">AAF712_002271</name>
</gene>
<evidence type="ECO:0000256" key="6">
    <source>
        <dbReference type="SAM" id="Coils"/>
    </source>
</evidence>
<keyword evidence="4" id="KW-0804">Transcription</keyword>
<feature type="compositionally biased region" description="Low complexity" evidence="7">
    <location>
        <begin position="181"/>
        <end position="193"/>
    </location>
</feature>
<keyword evidence="10" id="KW-1185">Reference proteome</keyword>
<dbReference type="PROSITE" id="PS50217">
    <property type="entry name" value="BZIP"/>
    <property type="match status" value="1"/>
</dbReference>
<keyword evidence="5" id="KW-0539">Nucleus</keyword>
<feature type="compositionally biased region" description="Polar residues" evidence="7">
    <location>
        <begin position="139"/>
        <end position="158"/>
    </location>
</feature>
<name>A0ABR3A8Y9_9AGAR</name>
<feature type="region of interest" description="Disordered" evidence="7">
    <location>
        <begin position="270"/>
        <end position="296"/>
    </location>
</feature>
<feature type="compositionally biased region" description="Polar residues" evidence="7">
    <location>
        <begin position="72"/>
        <end position="90"/>
    </location>
</feature>
<evidence type="ECO:0000259" key="8">
    <source>
        <dbReference type="PROSITE" id="PS50217"/>
    </source>
</evidence>
<comment type="caution">
    <text evidence="9">The sequence shown here is derived from an EMBL/GenBank/DDBJ whole genome shotgun (WGS) entry which is preliminary data.</text>
</comment>
<evidence type="ECO:0000256" key="3">
    <source>
        <dbReference type="ARBA" id="ARBA00023125"/>
    </source>
</evidence>
<evidence type="ECO:0000313" key="9">
    <source>
        <dbReference type="EMBL" id="KAL0070440.1"/>
    </source>
</evidence>
<dbReference type="PROSITE" id="PS00036">
    <property type="entry name" value="BZIP_BASIC"/>
    <property type="match status" value="1"/>
</dbReference>
<keyword evidence="6" id="KW-0175">Coiled coil</keyword>
<dbReference type="PANTHER" id="PTHR13044:SF14">
    <property type="entry name" value="CRYPTOCEPHAL, ISOFORM A"/>
    <property type="match status" value="1"/>
</dbReference>
<feature type="domain" description="BZIP" evidence="8">
    <location>
        <begin position="209"/>
        <end position="268"/>
    </location>
</feature>
<keyword evidence="3" id="KW-0238">DNA-binding</keyword>
<evidence type="ECO:0000256" key="7">
    <source>
        <dbReference type="SAM" id="MobiDB-lite"/>
    </source>
</evidence>
<dbReference type="PANTHER" id="PTHR13044">
    <property type="entry name" value="ACTIVATING TRANSCRIPTION FACTOR ATF 4/5"/>
    <property type="match status" value="1"/>
</dbReference>
<evidence type="ECO:0000256" key="5">
    <source>
        <dbReference type="ARBA" id="ARBA00023242"/>
    </source>
</evidence>
<sequence length="296" mass="31949">MPSHLEGLNLLHPAQPEETTDNLLAGAHFPDITAQLALWNSLPFDTDDGSSLNQEDQSHIRPNSKAREGKQTGATPSAQGSPFNAGVGSTEQTVPQFDWAQALDLNTLMSTFQQQQSHLQPPPLAQLLALQSLAQSPGLTTYQQHGPQPQSPALHSQPATPPGASDISPPPAKRQARSRKSSSATSEANSPNADLTSINGEEAAVAAAEDKRRRNTAASARFRMKKKEREFALETKAKELEMRVNDLEKECEGLRRENGWLKGLVVGVTGAAQQQNPQTPPVGQAGQKRHREDSSN</sequence>
<proteinExistence type="predicted"/>
<dbReference type="CDD" id="cd14705">
    <property type="entry name" value="bZIP_Zip1"/>
    <property type="match status" value="1"/>
</dbReference>
<dbReference type="SMART" id="SM00338">
    <property type="entry name" value="BRLZ"/>
    <property type="match status" value="1"/>
</dbReference>
<reference evidence="9 10" key="1">
    <citation type="submission" date="2024-05" db="EMBL/GenBank/DDBJ databases">
        <title>A draft genome resource for the thread blight pathogen Marasmius tenuissimus strain MS-2.</title>
        <authorList>
            <person name="Yulfo-Soto G.E."/>
            <person name="Baruah I.K."/>
            <person name="Amoako-Attah I."/>
            <person name="Bukari Y."/>
            <person name="Meinhardt L.W."/>
            <person name="Bailey B.A."/>
            <person name="Cohen S.P."/>
        </authorList>
    </citation>
    <scope>NUCLEOTIDE SEQUENCE [LARGE SCALE GENOMIC DNA]</scope>
    <source>
        <strain evidence="9 10">MS-2</strain>
    </source>
</reference>
<feature type="region of interest" description="Disordered" evidence="7">
    <location>
        <begin position="47"/>
        <end position="90"/>
    </location>
</feature>
<evidence type="ECO:0000313" key="10">
    <source>
        <dbReference type="Proteomes" id="UP001437256"/>
    </source>
</evidence>
<accession>A0ABR3A8Y9</accession>
<dbReference type="EMBL" id="JBBXMP010000006">
    <property type="protein sequence ID" value="KAL0070440.1"/>
    <property type="molecule type" value="Genomic_DNA"/>
</dbReference>
<organism evidence="9 10">
    <name type="scientific">Marasmius tenuissimus</name>
    <dbReference type="NCBI Taxonomy" id="585030"/>
    <lineage>
        <taxon>Eukaryota</taxon>
        <taxon>Fungi</taxon>
        <taxon>Dikarya</taxon>
        <taxon>Basidiomycota</taxon>
        <taxon>Agaricomycotina</taxon>
        <taxon>Agaricomycetes</taxon>
        <taxon>Agaricomycetidae</taxon>
        <taxon>Agaricales</taxon>
        <taxon>Marasmiineae</taxon>
        <taxon>Marasmiaceae</taxon>
        <taxon>Marasmius</taxon>
    </lineage>
</organism>
<dbReference type="SUPFAM" id="SSF57959">
    <property type="entry name" value="Leucine zipper domain"/>
    <property type="match status" value="1"/>
</dbReference>
<evidence type="ECO:0000256" key="4">
    <source>
        <dbReference type="ARBA" id="ARBA00023163"/>
    </source>
</evidence>
<dbReference type="Pfam" id="PF07716">
    <property type="entry name" value="bZIP_2"/>
    <property type="match status" value="1"/>
</dbReference>
<dbReference type="Proteomes" id="UP001437256">
    <property type="component" value="Unassembled WGS sequence"/>
</dbReference>
<dbReference type="Gene3D" id="1.20.5.170">
    <property type="match status" value="1"/>
</dbReference>
<evidence type="ECO:0000256" key="1">
    <source>
        <dbReference type="ARBA" id="ARBA00004123"/>
    </source>
</evidence>
<keyword evidence="2" id="KW-0805">Transcription regulation</keyword>
<dbReference type="InterPro" id="IPR046347">
    <property type="entry name" value="bZIP_sf"/>
</dbReference>
<dbReference type="InterPro" id="IPR004827">
    <property type="entry name" value="bZIP"/>
</dbReference>